<evidence type="ECO:0000313" key="1">
    <source>
        <dbReference type="EMBL" id="OXS76519.1"/>
    </source>
</evidence>
<dbReference type="Proteomes" id="UP000215545">
    <property type="component" value="Unassembled WGS sequence"/>
</dbReference>
<name>A0ABX4E6G0_9BACI</name>
<accession>A0ABX4E6G0</accession>
<dbReference type="EMBL" id="MWSK01000006">
    <property type="protein sequence ID" value="OXS76519.1"/>
    <property type="molecule type" value="Genomic_DNA"/>
</dbReference>
<gene>
    <name evidence="1" type="ORF">B1B05_12590</name>
</gene>
<sequence length="62" mass="7213">MVYISFLYAKKTLTGTEVSFYSVEKEYFNEKQVTIPLFKIHYACANMVWAASAELRVRRGGR</sequence>
<keyword evidence="2" id="KW-1185">Reference proteome</keyword>
<proteinExistence type="predicted"/>
<evidence type="ECO:0000313" key="2">
    <source>
        <dbReference type="Proteomes" id="UP000215545"/>
    </source>
</evidence>
<protein>
    <submittedName>
        <fullName evidence="1">Uncharacterized protein</fullName>
    </submittedName>
</protein>
<organism evidence="1 2">
    <name type="scientific">Domibacillus enclensis</name>
    <dbReference type="NCBI Taxonomy" id="1017273"/>
    <lineage>
        <taxon>Bacteria</taxon>
        <taxon>Bacillati</taxon>
        <taxon>Bacillota</taxon>
        <taxon>Bacilli</taxon>
        <taxon>Bacillales</taxon>
        <taxon>Bacillaceae</taxon>
        <taxon>Domibacillus</taxon>
    </lineage>
</organism>
<reference evidence="2" key="1">
    <citation type="submission" date="2017-03" db="EMBL/GenBank/DDBJ databases">
        <title>Bacillus sp. V-88(T) DSM27956, whole genome shotgun sequencing project.</title>
        <authorList>
            <person name="Dastager S.G."/>
            <person name="Neurgaonkar P.S."/>
            <person name="Dharne M.S."/>
        </authorList>
    </citation>
    <scope>NUCLEOTIDE SEQUENCE [LARGE SCALE GENOMIC DNA]</scope>
    <source>
        <strain evidence="2">DSM 25145</strain>
    </source>
</reference>
<comment type="caution">
    <text evidence="1">The sequence shown here is derived from an EMBL/GenBank/DDBJ whole genome shotgun (WGS) entry which is preliminary data.</text>
</comment>